<evidence type="ECO:0000256" key="4">
    <source>
        <dbReference type="ARBA" id="ARBA00022475"/>
    </source>
</evidence>
<keyword evidence="12" id="KW-0472">Membrane</keyword>
<dbReference type="GO" id="GO:0046872">
    <property type="term" value="F:metal ion binding"/>
    <property type="evidence" value="ECO:0007669"/>
    <property type="project" value="UniProtKB-KW"/>
</dbReference>
<evidence type="ECO:0000313" key="13">
    <source>
        <dbReference type="EMBL" id="AUN29596.1"/>
    </source>
</evidence>
<keyword evidence="5 13" id="KW-0645">Protease</keyword>
<keyword evidence="9" id="KW-0862">Zinc</keyword>
<dbReference type="PANTHER" id="PTHR35864:SF1">
    <property type="entry name" value="ZINC METALLOPROTEASE YWHC-RELATED"/>
    <property type="match status" value="1"/>
</dbReference>
<evidence type="ECO:0000256" key="3">
    <source>
        <dbReference type="ARBA" id="ARBA00007931"/>
    </source>
</evidence>
<evidence type="ECO:0000313" key="14">
    <source>
        <dbReference type="Proteomes" id="UP000234752"/>
    </source>
</evidence>
<dbReference type="AlphaFoldDB" id="A0A2K9NAN5"/>
<keyword evidence="7" id="KW-0479">Metal-binding</keyword>
<dbReference type="InterPro" id="IPR044537">
    <property type="entry name" value="Rip2-like"/>
</dbReference>
<keyword evidence="4" id="KW-1003">Cell membrane</keyword>
<dbReference type="OrthoDB" id="9800627at2"/>
<sequence length="229" mass="24957">MPDFQEILFKLSIMALPALFAITLHEAAHGYAALKFGDRTAQMLGRLSLNPLRHIDPIGTVLLPMTMFIFTGFMFGWAKPVPVDFRNLRNPKRDMIWVAAAGPGVNFLLAFISALLLHVAPMAPDFMSPWAVNNLAVSLQFNVLLALFNLIPLPPLDGGRVLVGILPMRAAMAVSRIEPYGMGILLLFVFLIPFAAGHAGFDFNPLYMILAPATDWVVNAIAGLTGLTS</sequence>
<protein>
    <submittedName>
        <fullName evidence="13">Site-2 protease family protein</fullName>
    </submittedName>
</protein>
<proteinExistence type="inferred from homology"/>
<dbReference type="EMBL" id="CP025611">
    <property type="protein sequence ID" value="AUN29596.1"/>
    <property type="molecule type" value="Genomic_DNA"/>
</dbReference>
<comment type="similarity">
    <text evidence="3">Belongs to the peptidase M50B family.</text>
</comment>
<keyword evidence="11" id="KW-0482">Metalloprotease</keyword>
<evidence type="ECO:0000256" key="1">
    <source>
        <dbReference type="ARBA" id="ARBA00001947"/>
    </source>
</evidence>
<name>A0A2K9NAN5_9PROT</name>
<dbReference type="GO" id="GO:0006508">
    <property type="term" value="P:proteolysis"/>
    <property type="evidence" value="ECO:0007669"/>
    <property type="project" value="UniProtKB-KW"/>
</dbReference>
<dbReference type="PANTHER" id="PTHR35864">
    <property type="entry name" value="ZINC METALLOPROTEASE MJ0611-RELATED"/>
    <property type="match status" value="1"/>
</dbReference>
<evidence type="ECO:0000256" key="6">
    <source>
        <dbReference type="ARBA" id="ARBA00022692"/>
    </source>
</evidence>
<evidence type="ECO:0000256" key="8">
    <source>
        <dbReference type="ARBA" id="ARBA00022801"/>
    </source>
</evidence>
<evidence type="ECO:0000256" key="2">
    <source>
        <dbReference type="ARBA" id="ARBA00004651"/>
    </source>
</evidence>
<dbReference type="Proteomes" id="UP000234752">
    <property type="component" value="Chromosome eg_1"/>
</dbReference>
<evidence type="ECO:0000256" key="12">
    <source>
        <dbReference type="ARBA" id="ARBA00023136"/>
    </source>
</evidence>
<keyword evidence="14" id="KW-1185">Reference proteome</keyword>
<accession>A0A2K9NAN5</accession>
<keyword evidence="10" id="KW-1133">Transmembrane helix</keyword>
<reference evidence="13 14" key="1">
    <citation type="submission" date="2017-12" db="EMBL/GenBank/DDBJ databases">
        <title>Genomes of bacteria within cyanobacterial aggregates.</title>
        <authorList>
            <person name="Cai H."/>
        </authorList>
    </citation>
    <scope>NUCLEOTIDE SEQUENCE [LARGE SCALE GENOMIC DNA]</scope>
    <source>
        <strain evidence="13 14">TH16</strain>
    </source>
</reference>
<evidence type="ECO:0000256" key="5">
    <source>
        <dbReference type="ARBA" id="ARBA00022670"/>
    </source>
</evidence>
<keyword evidence="8" id="KW-0378">Hydrolase</keyword>
<gene>
    <name evidence="13" type="ORF">C0V82_04675</name>
</gene>
<dbReference type="InterPro" id="IPR008915">
    <property type="entry name" value="Peptidase_M50"/>
</dbReference>
<dbReference type="Pfam" id="PF02163">
    <property type="entry name" value="Peptidase_M50"/>
    <property type="match status" value="1"/>
</dbReference>
<evidence type="ECO:0000256" key="7">
    <source>
        <dbReference type="ARBA" id="ARBA00022723"/>
    </source>
</evidence>
<evidence type="ECO:0000256" key="10">
    <source>
        <dbReference type="ARBA" id="ARBA00022989"/>
    </source>
</evidence>
<dbReference type="InterPro" id="IPR052348">
    <property type="entry name" value="Metallopeptidase_M50B"/>
</dbReference>
<comment type="subcellular location">
    <subcellularLocation>
        <location evidence="2">Cell membrane</location>
        <topology evidence="2">Multi-pass membrane protein</topology>
    </subcellularLocation>
</comment>
<dbReference type="GO" id="GO:0005886">
    <property type="term" value="C:plasma membrane"/>
    <property type="evidence" value="ECO:0007669"/>
    <property type="project" value="UniProtKB-SubCell"/>
</dbReference>
<dbReference type="RefSeq" id="WP_102111320.1">
    <property type="nucleotide sequence ID" value="NZ_BMGN01000003.1"/>
</dbReference>
<evidence type="ECO:0000256" key="11">
    <source>
        <dbReference type="ARBA" id="ARBA00023049"/>
    </source>
</evidence>
<dbReference type="GO" id="GO:0008237">
    <property type="term" value="F:metallopeptidase activity"/>
    <property type="evidence" value="ECO:0007669"/>
    <property type="project" value="UniProtKB-KW"/>
</dbReference>
<keyword evidence="6" id="KW-0812">Transmembrane</keyword>
<dbReference type="KEGG" id="ncb:C0V82_04675"/>
<dbReference type="CDD" id="cd06158">
    <property type="entry name" value="S2P-M50_like_1"/>
    <property type="match status" value="1"/>
</dbReference>
<comment type="cofactor">
    <cofactor evidence="1">
        <name>Zn(2+)</name>
        <dbReference type="ChEBI" id="CHEBI:29105"/>
    </cofactor>
</comment>
<evidence type="ECO:0000256" key="9">
    <source>
        <dbReference type="ARBA" id="ARBA00022833"/>
    </source>
</evidence>
<organism evidence="13 14">
    <name type="scientific">Niveispirillum cyanobacteriorum</name>
    <dbReference type="NCBI Taxonomy" id="1612173"/>
    <lineage>
        <taxon>Bacteria</taxon>
        <taxon>Pseudomonadati</taxon>
        <taxon>Pseudomonadota</taxon>
        <taxon>Alphaproteobacteria</taxon>
        <taxon>Rhodospirillales</taxon>
        <taxon>Azospirillaceae</taxon>
        <taxon>Niveispirillum</taxon>
    </lineage>
</organism>